<keyword evidence="2" id="KW-1185">Reference proteome</keyword>
<dbReference type="EMBL" id="CACTIH010009065">
    <property type="protein sequence ID" value="CAA3022134.1"/>
    <property type="molecule type" value="Genomic_DNA"/>
</dbReference>
<name>A0A8S0UVG0_OLEEU</name>
<evidence type="ECO:0000313" key="1">
    <source>
        <dbReference type="EMBL" id="CAA3022134.1"/>
    </source>
</evidence>
<evidence type="ECO:0000313" key="2">
    <source>
        <dbReference type="Proteomes" id="UP000594638"/>
    </source>
</evidence>
<reference evidence="1 2" key="1">
    <citation type="submission" date="2019-12" db="EMBL/GenBank/DDBJ databases">
        <authorList>
            <person name="Alioto T."/>
            <person name="Alioto T."/>
            <person name="Gomez Garrido J."/>
        </authorList>
    </citation>
    <scope>NUCLEOTIDE SEQUENCE [LARGE SCALE GENOMIC DNA]</scope>
</reference>
<dbReference type="Proteomes" id="UP000594638">
    <property type="component" value="Unassembled WGS sequence"/>
</dbReference>
<gene>
    <name evidence="1" type="ORF">OLEA9_A075176</name>
</gene>
<dbReference type="Gramene" id="OE9A075176T1">
    <property type="protein sequence ID" value="OE9A075176C1"/>
    <property type="gene ID" value="OE9A075176"/>
</dbReference>
<proteinExistence type="predicted"/>
<organism evidence="1 2">
    <name type="scientific">Olea europaea subsp. europaea</name>
    <dbReference type="NCBI Taxonomy" id="158383"/>
    <lineage>
        <taxon>Eukaryota</taxon>
        <taxon>Viridiplantae</taxon>
        <taxon>Streptophyta</taxon>
        <taxon>Embryophyta</taxon>
        <taxon>Tracheophyta</taxon>
        <taxon>Spermatophyta</taxon>
        <taxon>Magnoliopsida</taxon>
        <taxon>eudicotyledons</taxon>
        <taxon>Gunneridae</taxon>
        <taxon>Pentapetalae</taxon>
        <taxon>asterids</taxon>
        <taxon>lamiids</taxon>
        <taxon>Lamiales</taxon>
        <taxon>Oleaceae</taxon>
        <taxon>Oleeae</taxon>
        <taxon>Olea</taxon>
    </lineage>
</organism>
<accession>A0A8S0UVG0</accession>
<protein>
    <submittedName>
        <fullName evidence="1">Uncharacterized protein</fullName>
    </submittedName>
</protein>
<comment type="caution">
    <text evidence="1">The sequence shown here is derived from an EMBL/GenBank/DDBJ whole genome shotgun (WGS) entry which is preliminary data.</text>
</comment>
<dbReference type="AlphaFoldDB" id="A0A8S0UVG0"/>
<sequence length="75" mass="8344">MTEKLQKNEILRLLTVQAIAIHDLGYNPLNSGVDPVNTDGCHQVSAAKPTKEADKLAELFPYGIVMFNYNGWLVQ</sequence>